<reference evidence="6" key="1">
    <citation type="submission" date="2020-10" db="EMBL/GenBank/DDBJ databases">
        <title>Diversity and distribution of actinomycetes associated with coral in the coast of Hainan.</title>
        <authorList>
            <person name="Li F."/>
        </authorList>
    </citation>
    <scope>NUCLEOTIDE SEQUENCE</scope>
    <source>
        <strain evidence="6">HNM0983</strain>
    </source>
</reference>
<keyword evidence="1" id="KW-0805">Transcription regulation</keyword>
<evidence type="ECO:0000259" key="5">
    <source>
        <dbReference type="SMART" id="SM00418"/>
    </source>
</evidence>
<dbReference type="InterPro" id="IPR011991">
    <property type="entry name" value="ArsR-like_HTH"/>
</dbReference>
<proteinExistence type="predicted"/>
<dbReference type="InterPro" id="IPR036388">
    <property type="entry name" value="WH-like_DNA-bd_sf"/>
</dbReference>
<comment type="caution">
    <text evidence="6">The sequence shown here is derived from an EMBL/GenBank/DDBJ whole genome shotgun (WGS) entry which is preliminary data.</text>
</comment>
<accession>A0A929FYG0</accession>
<feature type="region of interest" description="Disordered" evidence="4">
    <location>
        <begin position="322"/>
        <end position="344"/>
    </location>
</feature>
<dbReference type="Proteomes" id="UP000598360">
    <property type="component" value="Unassembled WGS sequence"/>
</dbReference>
<dbReference type="Gene3D" id="1.10.10.10">
    <property type="entry name" value="Winged helix-like DNA-binding domain superfamily/Winged helix DNA-binding domain"/>
    <property type="match status" value="1"/>
</dbReference>
<dbReference type="CDD" id="cd00090">
    <property type="entry name" value="HTH_ARSR"/>
    <property type="match status" value="1"/>
</dbReference>
<keyword evidence="2" id="KW-0238">DNA-binding</keyword>
<dbReference type="SUPFAM" id="SSF46785">
    <property type="entry name" value="Winged helix' DNA-binding domain"/>
    <property type="match status" value="1"/>
</dbReference>
<dbReference type="EMBL" id="JADEYC010000005">
    <property type="protein sequence ID" value="MBE9373445.1"/>
    <property type="molecule type" value="Genomic_DNA"/>
</dbReference>
<dbReference type="InterPro" id="IPR036390">
    <property type="entry name" value="WH_DNA-bd_sf"/>
</dbReference>
<evidence type="ECO:0000256" key="1">
    <source>
        <dbReference type="ARBA" id="ARBA00023015"/>
    </source>
</evidence>
<name>A0A929FYG0_9PSEU</name>
<keyword evidence="3" id="KW-0804">Transcription</keyword>
<dbReference type="InterPro" id="IPR001845">
    <property type="entry name" value="HTH_ArsR_DNA-bd_dom"/>
</dbReference>
<gene>
    <name evidence="6" type="ORF">IQ251_03185</name>
</gene>
<dbReference type="GO" id="GO:0003677">
    <property type="term" value="F:DNA binding"/>
    <property type="evidence" value="ECO:0007669"/>
    <property type="project" value="UniProtKB-KW"/>
</dbReference>
<feature type="domain" description="HTH arsR-type" evidence="5">
    <location>
        <begin position="251"/>
        <end position="336"/>
    </location>
</feature>
<dbReference type="Pfam" id="PF12840">
    <property type="entry name" value="HTH_20"/>
    <property type="match status" value="1"/>
</dbReference>
<evidence type="ECO:0000256" key="3">
    <source>
        <dbReference type="ARBA" id="ARBA00023163"/>
    </source>
</evidence>
<dbReference type="GO" id="GO:0003700">
    <property type="term" value="F:DNA-binding transcription factor activity"/>
    <property type="evidence" value="ECO:0007669"/>
    <property type="project" value="InterPro"/>
</dbReference>
<protein>
    <submittedName>
        <fullName evidence="6">Winged helix-turn-helix transcriptional regulator</fullName>
    </submittedName>
</protein>
<organism evidence="6 7">
    <name type="scientific">Saccharopolyspora montiporae</name>
    <dbReference type="NCBI Taxonomy" id="2781240"/>
    <lineage>
        <taxon>Bacteria</taxon>
        <taxon>Bacillati</taxon>
        <taxon>Actinomycetota</taxon>
        <taxon>Actinomycetes</taxon>
        <taxon>Pseudonocardiales</taxon>
        <taxon>Pseudonocardiaceae</taxon>
        <taxon>Saccharopolyspora</taxon>
    </lineage>
</organism>
<dbReference type="PANTHER" id="PTHR43132:SF8">
    <property type="entry name" value="HTH-TYPE TRANSCRIPTIONAL REGULATOR KMTR"/>
    <property type="match status" value="1"/>
</dbReference>
<evidence type="ECO:0000313" key="6">
    <source>
        <dbReference type="EMBL" id="MBE9373445.1"/>
    </source>
</evidence>
<dbReference type="SMART" id="SM00418">
    <property type="entry name" value="HTH_ARSR"/>
    <property type="match status" value="1"/>
</dbReference>
<dbReference type="RefSeq" id="WP_193926888.1">
    <property type="nucleotide sequence ID" value="NZ_JADEYC010000005.1"/>
</dbReference>
<evidence type="ECO:0000313" key="7">
    <source>
        <dbReference type="Proteomes" id="UP000598360"/>
    </source>
</evidence>
<dbReference type="AlphaFoldDB" id="A0A929FYG0"/>
<sequence length="344" mass="37032">MVLRIHFTGQDLARTRLHRDPHPMWELVLSLHVLQSGSPLNRHQHWLRAARQRLGSAPHARADLRLLSTLVPPAGAFPDFLTPVDGTGPFEAQLDDVLSTPRPRRHAELGQVFGAQRAPAWVAAFADGEQGAARAVRIALQRYHELVLRPHADEIARCVLAEREARVRSLCTGGAEGLLASLPGCMRWEPPVLVADYPGPDRDLHLRGRGITLIPSYFCHGKPVGFVDAELPPVLVYPVGADVVPERAAVELGVLVGPTRAQVLRELRATRSTSELARRVGISVGAASKHAAVLRSAGLVHSVRERNTVLHGLTGRGVTVVSGHPPAESPLGELHPGGLVPSAG</sequence>
<dbReference type="PANTHER" id="PTHR43132">
    <property type="entry name" value="ARSENICAL RESISTANCE OPERON REPRESSOR ARSR-RELATED"/>
    <property type="match status" value="1"/>
</dbReference>
<evidence type="ECO:0000256" key="2">
    <source>
        <dbReference type="ARBA" id="ARBA00023125"/>
    </source>
</evidence>
<keyword evidence="7" id="KW-1185">Reference proteome</keyword>
<evidence type="ECO:0000256" key="4">
    <source>
        <dbReference type="SAM" id="MobiDB-lite"/>
    </source>
</evidence>
<dbReference type="InterPro" id="IPR051011">
    <property type="entry name" value="Metal_resp_trans_reg"/>
</dbReference>